<organism evidence="2 3">
    <name type="scientific">Aeromonas lusitana</name>
    <dbReference type="NCBI Taxonomy" id="931529"/>
    <lineage>
        <taxon>Bacteria</taxon>
        <taxon>Pseudomonadati</taxon>
        <taxon>Pseudomonadota</taxon>
        <taxon>Gammaproteobacteria</taxon>
        <taxon>Aeromonadales</taxon>
        <taxon>Aeromonadaceae</taxon>
        <taxon>Aeromonas</taxon>
    </lineage>
</organism>
<reference evidence="2 3" key="1">
    <citation type="submission" date="2017-11" db="EMBL/GenBank/DDBJ databases">
        <title>Draft genome sequence of environmental isolate Aeromonas lusitania sp. nov. MDC 2473.</title>
        <authorList>
            <person name="Colston S.M."/>
            <person name="Navarro A."/>
            <person name="Martinez-Murcia A.J."/>
            <person name="Graf J."/>
        </authorList>
    </citation>
    <scope>NUCLEOTIDE SEQUENCE [LARGE SCALE GENOMIC DNA]</scope>
    <source>
        <strain evidence="2 3">MDC 2473</strain>
    </source>
</reference>
<dbReference type="Gene3D" id="1.10.150.690">
    <property type="entry name" value="DUF2063"/>
    <property type="match status" value="1"/>
</dbReference>
<sequence length="261" mass="29624">MPAPVELQALQQAFMRGLQDQADAPPVPVIPGHLPVELRWHIYANAYQSRLLECLQEDFEQTWAYVGDELFEQCCLGYLAQHPPRSWTLRALGAGFPHYLEQALAEHPQVAELAEFEWRLRAAFDAADAEALTLSDIQRQPADSWPELRFLTVPSASLHPQHFNTLAVWKALKAEQAPPPPQYQESANLCLIWRDGERLSRYRSLEPDEASAVQDLFRRENFASLCLHLGERLGEEVAAFRAGCFLQLWLAEGLIGGFHRD</sequence>
<evidence type="ECO:0000313" key="2">
    <source>
        <dbReference type="EMBL" id="PJC91539.1"/>
    </source>
</evidence>
<feature type="domain" description="Putative DNA-binding" evidence="1">
    <location>
        <begin position="10"/>
        <end position="100"/>
    </location>
</feature>
<dbReference type="Proteomes" id="UP000232060">
    <property type="component" value="Unassembled WGS sequence"/>
</dbReference>
<dbReference type="InterPro" id="IPR044922">
    <property type="entry name" value="DUF2063_N_sf"/>
</dbReference>
<dbReference type="EMBL" id="PGCP01000041">
    <property type="protein sequence ID" value="PJC91539.1"/>
    <property type="molecule type" value="Genomic_DNA"/>
</dbReference>
<keyword evidence="3" id="KW-1185">Reference proteome</keyword>
<proteinExistence type="predicted"/>
<protein>
    <submittedName>
        <fullName evidence="2">DUF2063 domain-containing protein</fullName>
    </submittedName>
</protein>
<gene>
    <name evidence="2" type="ORF">CUC44_19585</name>
</gene>
<evidence type="ECO:0000313" key="3">
    <source>
        <dbReference type="Proteomes" id="UP000232060"/>
    </source>
</evidence>
<dbReference type="InterPro" id="IPR018640">
    <property type="entry name" value="DUF2063"/>
</dbReference>
<evidence type="ECO:0000259" key="1">
    <source>
        <dbReference type="Pfam" id="PF09836"/>
    </source>
</evidence>
<dbReference type="RefSeq" id="WP_100861533.1">
    <property type="nucleotide sequence ID" value="NZ_PGCP01000041.1"/>
</dbReference>
<name>A0A2M8H4P1_9GAMM</name>
<comment type="caution">
    <text evidence="2">The sequence shown here is derived from an EMBL/GenBank/DDBJ whole genome shotgun (WGS) entry which is preliminary data.</text>
</comment>
<dbReference type="Pfam" id="PF09836">
    <property type="entry name" value="DUF2063"/>
    <property type="match status" value="1"/>
</dbReference>
<dbReference type="AlphaFoldDB" id="A0A2M8H4P1"/>
<dbReference type="OrthoDB" id="343356at2"/>
<accession>A0A2M8H4P1</accession>